<dbReference type="EMBL" id="WNKV01000003">
    <property type="protein sequence ID" value="MTW15511.1"/>
    <property type="molecule type" value="Genomic_DNA"/>
</dbReference>
<proteinExistence type="predicted"/>
<dbReference type="RefSeq" id="WP_111384808.1">
    <property type="nucleotide sequence ID" value="NZ_NPEW01000058.1"/>
</dbReference>
<keyword evidence="2 3" id="KW-0802">TPR repeat</keyword>
<evidence type="ECO:0000313" key="4">
    <source>
        <dbReference type="EMBL" id="MTW15511.1"/>
    </source>
</evidence>
<dbReference type="Pfam" id="PF13414">
    <property type="entry name" value="TPR_11"/>
    <property type="match status" value="1"/>
</dbReference>
<evidence type="ECO:0000256" key="1">
    <source>
        <dbReference type="ARBA" id="ARBA00022737"/>
    </source>
</evidence>
<dbReference type="SMART" id="SM00028">
    <property type="entry name" value="TPR"/>
    <property type="match status" value="6"/>
</dbReference>
<evidence type="ECO:0000256" key="3">
    <source>
        <dbReference type="PROSITE-ProRule" id="PRU00339"/>
    </source>
</evidence>
<dbReference type="InterPro" id="IPR050498">
    <property type="entry name" value="Ycf3"/>
</dbReference>
<sequence>MPIRLSIRRLDIAIPLALLGLAVWASSATAGSFSEKLTKQLHVNSLREAQRAEERAGGFDEASIRATLPPDADRRAVLRARAVLHEKVAQFERAEADLTAALAITPGDPALHLDRGYFYLRRQRYADAMADFLAGARLEPRRTIHVYAVGRVHAAMGDHERAIASYTEAIRIDPHDARALLARAEAKLNLDRFADAKIDYDRALRSALRGPVDRFFAFLGRGFAALSLQHYDAAVADFDRALEIDSEAYNAIVWRGYANEMRGRVDLAILDYERAVAHDPTDATSRASLQRVRSK</sequence>
<dbReference type="PANTHER" id="PTHR44858">
    <property type="entry name" value="TETRATRICOPEPTIDE REPEAT PROTEIN 6"/>
    <property type="match status" value="1"/>
</dbReference>
<keyword evidence="1" id="KW-0677">Repeat</keyword>
<dbReference type="Proteomes" id="UP000438991">
    <property type="component" value="Unassembled WGS sequence"/>
</dbReference>
<dbReference type="PANTHER" id="PTHR44858:SF1">
    <property type="entry name" value="UDP-N-ACETYLGLUCOSAMINE--PEPTIDE N-ACETYLGLUCOSAMINYLTRANSFERASE SPINDLY-RELATED"/>
    <property type="match status" value="1"/>
</dbReference>
<evidence type="ECO:0000313" key="5">
    <source>
        <dbReference type="Proteomes" id="UP000438991"/>
    </source>
</evidence>
<organism evidence="4 5">
    <name type="scientific">Rhodoplanes serenus</name>
    <dbReference type="NCBI Taxonomy" id="200615"/>
    <lineage>
        <taxon>Bacteria</taxon>
        <taxon>Pseudomonadati</taxon>
        <taxon>Pseudomonadota</taxon>
        <taxon>Alphaproteobacteria</taxon>
        <taxon>Hyphomicrobiales</taxon>
        <taxon>Nitrobacteraceae</taxon>
        <taxon>Rhodoplanes</taxon>
    </lineage>
</organism>
<dbReference type="AlphaFoldDB" id="A0A327K978"/>
<name>A0A327K978_9BRAD</name>
<dbReference type="Gene3D" id="1.25.40.10">
    <property type="entry name" value="Tetratricopeptide repeat domain"/>
    <property type="match status" value="3"/>
</dbReference>
<dbReference type="PROSITE" id="PS50005">
    <property type="entry name" value="TPR"/>
    <property type="match status" value="2"/>
</dbReference>
<reference evidence="4 5" key="1">
    <citation type="submission" date="2019-11" db="EMBL/GenBank/DDBJ databases">
        <title>Whole-genome sequence of Rhodoplanes serenus DSM 18633, type strain.</title>
        <authorList>
            <person name="Kyndt J.A."/>
            <person name="Meyer T.E."/>
        </authorList>
    </citation>
    <scope>NUCLEOTIDE SEQUENCE [LARGE SCALE GENOMIC DNA]</scope>
    <source>
        <strain evidence="4 5">DSM 18633</strain>
    </source>
</reference>
<dbReference type="InterPro" id="IPR019734">
    <property type="entry name" value="TPR_rpt"/>
</dbReference>
<dbReference type="SUPFAM" id="SSF48452">
    <property type="entry name" value="TPR-like"/>
    <property type="match status" value="2"/>
</dbReference>
<comment type="caution">
    <text evidence="4">The sequence shown here is derived from an EMBL/GenBank/DDBJ whole genome shotgun (WGS) entry which is preliminary data.</text>
</comment>
<dbReference type="InterPro" id="IPR011990">
    <property type="entry name" value="TPR-like_helical_dom_sf"/>
</dbReference>
<protein>
    <submittedName>
        <fullName evidence="4">Tetratricopeptide repeat protein</fullName>
    </submittedName>
</protein>
<dbReference type="Pfam" id="PF13432">
    <property type="entry name" value="TPR_16"/>
    <property type="match status" value="2"/>
</dbReference>
<evidence type="ECO:0000256" key="2">
    <source>
        <dbReference type="ARBA" id="ARBA00022803"/>
    </source>
</evidence>
<feature type="repeat" description="TPR" evidence="3">
    <location>
        <begin position="143"/>
        <end position="176"/>
    </location>
</feature>
<feature type="repeat" description="TPR" evidence="3">
    <location>
        <begin position="215"/>
        <end position="248"/>
    </location>
</feature>
<accession>A0A327K978</accession>
<gene>
    <name evidence="4" type="ORF">GJ689_04730</name>
</gene>